<dbReference type="Pfam" id="PF14196">
    <property type="entry name" value="ATC_hydrolase"/>
    <property type="match status" value="1"/>
</dbReference>
<dbReference type="Proteomes" id="UP000255517">
    <property type="component" value="Unassembled WGS sequence"/>
</dbReference>
<reference evidence="1 2" key="1">
    <citation type="submission" date="2018-06" db="EMBL/GenBank/DDBJ databases">
        <authorList>
            <consortium name="Pathogen Informatics"/>
            <person name="Doyle S."/>
        </authorList>
    </citation>
    <scope>NUCLEOTIDE SEQUENCE [LARGE SCALE GENOMIC DNA]</scope>
    <source>
        <strain evidence="1 2">NCTC13149</strain>
    </source>
</reference>
<dbReference type="EMBL" id="UGSZ01000001">
    <property type="protein sequence ID" value="SUB57265.1"/>
    <property type="molecule type" value="Genomic_DNA"/>
</dbReference>
<dbReference type="OrthoDB" id="1495276at2"/>
<dbReference type="RefSeq" id="WP_019034931.1">
    <property type="nucleotide sequence ID" value="NZ_JASOSY010000001.1"/>
</dbReference>
<protein>
    <recommendedName>
        <fullName evidence="3">L-2-amino-thiazoline-4-carboxylic acid hydrolase</fullName>
    </recommendedName>
</protein>
<evidence type="ECO:0008006" key="3">
    <source>
        <dbReference type="Google" id="ProtNLM"/>
    </source>
</evidence>
<dbReference type="STRING" id="1122949.GCA_000378725_01208"/>
<proteinExistence type="predicted"/>
<gene>
    <name evidence="1" type="ORF">NCTC13149_01100</name>
</gene>
<accession>A0A379C6F6</accession>
<name>A0A379C6F6_9FIRM</name>
<evidence type="ECO:0000313" key="1">
    <source>
        <dbReference type="EMBL" id="SUB57265.1"/>
    </source>
</evidence>
<dbReference type="InterPro" id="IPR026002">
    <property type="entry name" value="ATC_hydrolase-like"/>
</dbReference>
<evidence type="ECO:0000313" key="2">
    <source>
        <dbReference type="Proteomes" id="UP000255517"/>
    </source>
</evidence>
<dbReference type="AlphaFoldDB" id="A0A379C6F6"/>
<organism evidence="1 2">
    <name type="scientific">Peptoniphilus lacrimalis</name>
    <dbReference type="NCBI Taxonomy" id="33031"/>
    <lineage>
        <taxon>Bacteria</taxon>
        <taxon>Bacillati</taxon>
        <taxon>Bacillota</taxon>
        <taxon>Tissierellia</taxon>
        <taxon>Tissierellales</taxon>
        <taxon>Peptoniphilaceae</taxon>
        <taxon>Peptoniphilus</taxon>
    </lineage>
</organism>
<sequence length="218" mass="25977">MKYKCFYFLFFKRPMKKVLMEKYDKAYASEIIRKSKKVYRELVENMDDIGEDNPMAYNEMFALAFVAPYIASEKKIPPETIQEMMRRSLYTFKWFFSLINLNTKKGKEANKKNILKYYKWYTEEKEKLYPTSFKVDFVGEPYKGACYYRITRCPICSYTKKLGVGELMPLLCELDDVMIKLQHGVLYREGTIADGADYCDYFIIGDKEKLSDFQDKKF</sequence>